<gene>
    <name evidence="9" type="ORF">ACFQZV_13205</name>
</gene>
<feature type="transmembrane region" description="Helical" evidence="8">
    <location>
        <begin position="110"/>
        <end position="141"/>
    </location>
</feature>
<feature type="transmembrane region" description="Helical" evidence="8">
    <location>
        <begin position="315"/>
        <end position="338"/>
    </location>
</feature>
<evidence type="ECO:0000313" key="9">
    <source>
        <dbReference type="EMBL" id="MFD0782254.1"/>
    </source>
</evidence>
<feature type="compositionally biased region" description="Low complexity" evidence="7">
    <location>
        <begin position="639"/>
        <end position="651"/>
    </location>
</feature>
<dbReference type="PANTHER" id="PTHR42770:SF15">
    <property type="entry name" value="GLUTAMATE_GAMMA-AMINOBUTYRATE ANTIPORTER-RELATED"/>
    <property type="match status" value="1"/>
</dbReference>
<evidence type="ECO:0000256" key="1">
    <source>
        <dbReference type="ARBA" id="ARBA00004651"/>
    </source>
</evidence>
<feature type="transmembrane region" description="Helical" evidence="8">
    <location>
        <begin position="265"/>
        <end position="289"/>
    </location>
</feature>
<feature type="transmembrane region" description="Helical" evidence="8">
    <location>
        <begin position="436"/>
        <end position="458"/>
    </location>
</feature>
<dbReference type="PANTHER" id="PTHR42770">
    <property type="entry name" value="AMINO ACID TRANSPORTER-RELATED"/>
    <property type="match status" value="1"/>
</dbReference>
<evidence type="ECO:0000256" key="7">
    <source>
        <dbReference type="SAM" id="MobiDB-lite"/>
    </source>
</evidence>
<feature type="transmembrane region" description="Helical" evidence="8">
    <location>
        <begin position="368"/>
        <end position="386"/>
    </location>
</feature>
<dbReference type="InterPro" id="IPR050367">
    <property type="entry name" value="APC_superfamily"/>
</dbReference>
<evidence type="ECO:0000256" key="6">
    <source>
        <dbReference type="ARBA" id="ARBA00023136"/>
    </source>
</evidence>
<organism evidence="9 10">
    <name type="scientific">Microbacterium koreense</name>
    <dbReference type="NCBI Taxonomy" id="323761"/>
    <lineage>
        <taxon>Bacteria</taxon>
        <taxon>Bacillati</taxon>
        <taxon>Actinomycetota</taxon>
        <taxon>Actinomycetes</taxon>
        <taxon>Micrococcales</taxon>
        <taxon>Microbacteriaceae</taxon>
        <taxon>Microbacterium</taxon>
    </lineage>
</organism>
<evidence type="ECO:0000256" key="8">
    <source>
        <dbReference type="SAM" id="Phobius"/>
    </source>
</evidence>
<evidence type="ECO:0000256" key="3">
    <source>
        <dbReference type="ARBA" id="ARBA00022475"/>
    </source>
</evidence>
<reference evidence="10" key="1">
    <citation type="journal article" date="2019" name="Int. J. Syst. Evol. Microbiol.">
        <title>The Global Catalogue of Microorganisms (GCM) 10K type strain sequencing project: providing services to taxonomists for standard genome sequencing and annotation.</title>
        <authorList>
            <consortium name="The Broad Institute Genomics Platform"/>
            <consortium name="The Broad Institute Genome Sequencing Center for Infectious Disease"/>
            <person name="Wu L."/>
            <person name="Ma J."/>
        </authorList>
    </citation>
    <scope>NUCLEOTIDE SEQUENCE [LARGE SCALE GENOMIC DNA]</scope>
    <source>
        <strain evidence="10">CCUG 50754</strain>
    </source>
</reference>
<dbReference type="InterPro" id="IPR002293">
    <property type="entry name" value="AA/rel_permease1"/>
</dbReference>
<evidence type="ECO:0000256" key="4">
    <source>
        <dbReference type="ARBA" id="ARBA00022692"/>
    </source>
</evidence>
<keyword evidence="6 8" id="KW-0472">Membrane</keyword>
<evidence type="ECO:0000313" key="10">
    <source>
        <dbReference type="Proteomes" id="UP001597042"/>
    </source>
</evidence>
<comment type="caution">
    <text evidence="9">The sequence shown here is derived from an EMBL/GenBank/DDBJ whole genome shotgun (WGS) entry which is preliminary data.</text>
</comment>
<evidence type="ECO:0000256" key="2">
    <source>
        <dbReference type="ARBA" id="ARBA00022448"/>
    </source>
</evidence>
<dbReference type="RefSeq" id="WP_378752388.1">
    <property type="nucleotide sequence ID" value="NZ_JBHSSV010000009.1"/>
</dbReference>
<protein>
    <submittedName>
        <fullName evidence="9">Amino acid permease</fullName>
    </submittedName>
</protein>
<dbReference type="Pfam" id="PF13520">
    <property type="entry name" value="AA_permease_2"/>
    <property type="match status" value="1"/>
</dbReference>
<accession>A0ABW2ZVC8</accession>
<keyword evidence="5 8" id="KW-1133">Transmembrane helix</keyword>
<sequence>MSTQAPVGAPTQPTPHHTDPRHHPGAAKAIASNKGTLTIFGFAMLNIAAVAGIAGAPQQAEYGLASVTYYIIAAVLFLAPISLIAAELATGWPERGGIFRWVGEAFGKRWGFVAIFLLFLELTLLQPGGLASGAVVLGFLWPDYTSALSWAEHTPLVAVLLYILVYFWLATFLASRGVKVFAAIAKWGVVFGMFVPLGIMFVLAIVWLAQGNTPAIELEWSGLIPEWSGFSTLALAAGIFLAYAGMEMNAAHVKELKNPGRQYPLAILIGGLGTVVLFVVSAVIVAIVVPQKDINVIYSLYTVFQDLGASIGMPWLFTVVAWLTIIAGITGVVTWLAGPSSMLVAAGRGGFLPVYFQHLNSKGMPSRIMYGQAIVVTVVSFIVALFPSIQAFFVMMSATVNMLYLTVYLLMFAAFIRLRYTQPNRPRTYRVPGGNAGAWIIGGVGFLMSAFGYVLAVLPPTQIDVGSPLVYSGTIAALLVICYLLSFWIYSRRKPKWVDPSNDTAPFTWEIEGQDKPTHSPSAVPTAVISDGQAGMGLPIRRQIPPTATLAEAQAIQPSAPVHEAPTPAAEPMAATESPATTAPTAAAPATTAAPSASATDSEPTDPAPTTRAEAAAQAAAKAAEADAAAAQAEAAAAKAESELAQEAAAEAEGETKPATDDGKADKA</sequence>
<keyword evidence="2" id="KW-0813">Transport</keyword>
<evidence type="ECO:0000256" key="5">
    <source>
        <dbReference type="ARBA" id="ARBA00022989"/>
    </source>
</evidence>
<feature type="transmembrane region" description="Helical" evidence="8">
    <location>
        <begin position="37"/>
        <end position="56"/>
    </location>
</feature>
<name>A0ABW2ZVC8_9MICO</name>
<feature type="region of interest" description="Disordered" evidence="7">
    <location>
        <begin position="1"/>
        <end position="25"/>
    </location>
</feature>
<feature type="region of interest" description="Disordered" evidence="7">
    <location>
        <begin position="562"/>
        <end position="621"/>
    </location>
</feature>
<keyword evidence="10" id="KW-1185">Reference proteome</keyword>
<feature type="compositionally biased region" description="Basic and acidic residues" evidence="7">
    <location>
        <begin position="654"/>
        <end position="668"/>
    </location>
</feature>
<feature type="transmembrane region" description="Helical" evidence="8">
    <location>
        <begin position="470"/>
        <end position="490"/>
    </location>
</feature>
<proteinExistence type="predicted"/>
<feature type="region of interest" description="Disordered" evidence="7">
    <location>
        <begin position="639"/>
        <end position="668"/>
    </location>
</feature>
<feature type="transmembrane region" description="Helical" evidence="8">
    <location>
        <begin position="392"/>
        <end position="416"/>
    </location>
</feature>
<feature type="transmembrane region" description="Helical" evidence="8">
    <location>
        <begin position="68"/>
        <end position="89"/>
    </location>
</feature>
<feature type="transmembrane region" description="Helical" evidence="8">
    <location>
        <begin position="153"/>
        <end position="175"/>
    </location>
</feature>
<feature type="compositionally biased region" description="Low complexity" evidence="7">
    <location>
        <begin position="564"/>
        <end position="602"/>
    </location>
</feature>
<dbReference type="EMBL" id="JBHTIM010000001">
    <property type="protein sequence ID" value="MFD0782254.1"/>
    <property type="molecule type" value="Genomic_DNA"/>
</dbReference>
<feature type="region of interest" description="Disordered" evidence="7">
    <location>
        <begin position="508"/>
        <end position="527"/>
    </location>
</feature>
<dbReference type="Proteomes" id="UP001597042">
    <property type="component" value="Unassembled WGS sequence"/>
</dbReference>
<feature type="transmembrane region" description="Helical" evidence="8">
    <location>
        <begin position="187"/>
        <end position="207"/>
    </location>
</feature>
<keyword evidence="4 8" id="KW-0812">Transmembrane</keyword>
<dbReference type="Gene3D" id="1.20.1740.10">
    <property type="entry name" value="Amino acid/polyamine transporter I"/>
    <property type="match status" value="1"/>
</dbReference>
<feature type="transmembrane region" description="Helical" evidence="8">
    <location>
        <begin position="227"/>
        <end position="244"/>
    </location>
</feature>
<comment type="subcellular location">
    <subcellularLocation>
        <location evidence="1">Cell membrane</location>
        <topology evidence="1">Multi-pass membrane protein</topology>
    </subcellularLocation>
</comment>
<keyword evidence="3" id="KW-1003">Cell membrane</keyword>